<protein>
    <recommendedName>
        <fullName evidence="3">DUF3108 domain-containing protein</fullName>
    </recommendedName>
</protein>
<dbReference type="Proteomes" id="UP000515733">
    <property type="component" value="Chromosome"/>
</dbReference>
<keyword evidence="2" id="KW-1185">Reference proteome</keyword>
<accession>A0A6S6XUF9</accession>
<proteinExistence type="predicted"/>
<name>A0A6S6XUF9_9PROT</name>
<evidence type="ECO:0008006" key="3">
    <source>
        <dbReference type="Google" id="ProtNLM"/>
    </source>
</evidence>
<evidence type="ECO:0000313" key="1">
    <source>
        <dbReference type="EMBL" id="CAB1369595.1"/>
    </source>
</evidence>
<dbReference type="EMBL" id="LR778301">
    <property type="protein sequence ID" value="CAB1369595.1"/>
    <property type="molecule type" value="Genomic_DNA"/>
</dbReference>
<evidence type="ECO:0000313" key="2">
    <source>
        <dbReference type="Proteomes" id="UP000515733"/>
    </source>
</evidence>
<dbReference type="OrthoDB" id="574237at2"/>
<reference evidence="1 2" key="1">
    <citation type="submission" date="2020-03" db="EMBL/GenBank/DDBJ databases">
        <authorList>
            <consortium name="Genoscope - CEA"/>
            <person name="William W."/>
        </authorList>
    </citation>
    <scope>NUCLEOTIDE SEQUENCE [LARGE SCALE GENOMIC DNA]</scope>
    <source>
        <strain evidence="2">DSM 16959</strain>
    </source>
</reference>
<dbReference type="AlphaFoldDB" id="A0A6S6XUF9"/>
<dbReference type="RefSeq" id="WP_145771984.1">
    <property type="nucleotide sequence ID" value="NZ_LR778301.1"/>
</dbReference>
<organism evidence="1 2">
    <name type="scientific">Denitratisoma oestradiolicum</name>
    <dbReference type="NCBI Taxonomy" id="311182"/>
    <lineage>
        <taxon>Bacteria</taxon>
        <taxon>Pseudomonadati</taxon>
        <taxon>Pseudomonadota</taxon>
        <taxon>Betaproteobacteria</taxon>
        <taxon>Nitrosomonadales</taxon>
        <taxon>Sterolibacteriaceae</taxon>
        <taxon>Denitratisoma</taxon>
    </lineage>
</organism>
<gene>
    <name evidence="1" type="ORF">DENOEST_2430</name>
</gene>
<dbReference type="KEGG" id="doe:DENOEST_2430"/>
<sequence>MGHKTIRGEICYTSNKPGREGMVRGREYFNVTHQADGVRVMHAHCEIDDAPNVIRDVMMSLDADWYPIDCSVRLTVGDRYEGTGLMFLNEGEACCETVNRRDGRITQRIKLDGRVRWLGAHPICGDAMCLKIYDLSQGPGRQFFPNLMLTSPDHRGATGPMLFTLGFGIEYVGKERITVAAGTFDALHFRYVDTAGQLPEEHPPYDVWCTDDGEYLFLKGAVGGYMQTQYELANVIRD</sequence>